<dbReference type="AlphaFoldDB" id="A0A537LLH9"/>
<dbReference type="PROSITE" id="PS50929">
    <property type="entry name" value="ABC_TM1F"/>
    <property type="match status" value="1"/>
</dbReference>
<keyword evidence="4 10" id="KW-0812">Transmembrane</keyword>
<dbReference type="InterPro" id="IPR036640">
    <property type="entry name" value="ABC1_TM_sf"/>
</dbReference>
<accession>A0A537LLH9</accession>
<feature type="transmembrane region" description="Helical" evidence="10">
    <location>
        <begin position="141"/>
        <end position="168"/>
    </location>
</feature>
<evidence type="ECO:0000256" key="7">
    <source>
        <dbReference type="ARBA" id="ARBA00022989"/>
    </source>
</evidence>
<feature type="transmembrane region" description="Helical" evidence="10">
    <location>
        <begin position="251"/>
        <end position="275"/>
    </location>
</feature>
<feature type="compositionally biased region" description="Low complexity" evidence="9">
    <location>
        <begin position="372"/>
        <end position="383"/>
    </location>
</feature>
<evidence type="ECO:0000256" key="5">
    <source>
        <dbReference type="ARBA" id="ARBA00022741"/>
    </source>
</evidence>
<evidence type="ECO:0000256" key="9">
    <source>
        <dbReference type="SAM" id="MobiDB-lite"/>
    </source>
</evidence>
<dbReference type="InterPro" id="IPR027417">
    <property type="entry name" value="P-loop_NTPase"/>
</dbReference>
<dbReference type="CDD" id="cd18544">
    <property type="entry name" value="ABC_6TM_TmrA_like"/>
    <property type="match status" value="1"/>
</dbReference>
<dbReference type="InterPro" id="IPR003593">
    <property type="entry name" value="AAA+_ATPase"/>
</dbReference>
<evidence type="ECO:0000256" key="10">
    <source>
        <dbReference type="SAM" id="Phobius"/>
    </source>
</evidence>
<dbReference type="PROSITE" id="PS50893">
    <property type="entry name" value="ABC_TRANSPORTER_2"/>
    <property type="match status" value="1"/>
</dbReference>
<dbReference type="Pfam" id="PF00664">
    <property type="entry name" value="ABC_membrane"/>
    <property type="match status" value="1"/>
</dbReference>
<dbReference type="GO" id="GO:0015421">
    <property type="term" value="F:ABC-type oligopeptide transporter activity"/>
    <property type="evidence" value="ECO:0007669"/>
    <property type="project" value="TreeGrafter"/>
</dbReference>
<dbReference type="InterPro" id="IPR017871">
    <property type="entry name" value="ABC_transporter-like_CS"/>
</dbReference>
<feature type="domain" description="ABC transmembrane type-1" evidence="12">
    <location>
        <begin position="36"/>
        <end position="317"/>
    </location>
</feature>
<evidence type="ECO:0000313" key="14">
    <source>
        <dbReference type="Proteomes" id="UP000315217"/>
    </source>
</evidence>
<feature type="region of interest" description="Disordered" evidence="9">
    <location>
        <begin position="364"/>
        <end position="390"/>
    </location>
</feature>
<proteinExistence type="predicted"/>
<dbReference type="SMART" id="SM00382">
    <property type="entry name" value="AAA"/>
    <property type="match status" value="1"/>
</dbReference>
<evidence type="ECO:0000256" key="3">
    <source>
        <dbReference type="ARBA" id="ARBA00022475"/>
    </source>
</evidence>
<dbReference type="Gene3D" id="3.40.50.300">
    <property type="entry name" value="P-loop containing nucleotide triphosphate hydrolases"/>
    <property type="match status" value="1"/>
</dbReference>
<dbReference type="Pfam" id="PF00005">
    <property type="entry name" value="ABC_tran"/>
    <property type="match status" value="1"/>
</dbReference>
<evidence type="ECO:0000259" key="11">
    <source>
        <dbReference type="PROSITE" id="PS50893"/>
    </source>
</evidence>
<dbReference type="FunFam" id="1.20.1560.10:FF:000011">
    <property type="entry name" value="Multidrug ABC transporter ATP-binding protein"/>
    <property type="match status" value="1"/>
</dbReference>
<dbReference type="PROSITE" id="PS00211">
    <property type="entry name" value="ABC_TRANSPORTER_1"/>
    <property type="match status" value="1"/>
</dbReference>
<keyword evidence="8 10" id="KW-0472">Membrane</keyword>
<dbReference type="InterPro" id="IPR011527">
    <property type="entry name" value="ABC1_TM_dom"/>
</dbReference>
<feature type="domain" description="ABC transporter" evidence="11">
    <location>
        <begin position="351"/>
        <end position="616"/>
    </location>
</feature>
<evidence type="ECO:0000256" key="2">
    <source>
        <dbReference type="ARBA" id="ARBA00022448"/>
    </source>
</evidence>
<dbReference type="InterPro" id="IPR003439">
    <property type="entry name" value="ABC_transporter-like_ATP-bd"/>
</dbReference>
<keyword evidence="6 13" id="KW-0067">ATP-binding</keyword>
<evidence type="ECO:0000256" key="1">
    <source>
        <dbReference type="ARBA" id="ARBA00004651"/>
    </source>
</evidence>
<keyword evidence="2" id="KW-0813">Transport</keyword>
<dbReference type="Proteomes" id="UP000315217">
    <property type="component" value="Unassembled WGS sequence"/>
</dbReference>
<evidence type="ECO:0000256" key="6">
    <source>
        <dbReference type="ARBA" id="ARBA00022840"/>
    </source>
</evidence>
<comment type="subcellular location">
    <subcellularLocation>
        <location evidence="1">Cell membrane</location>
        <topology evidence="1">Multi-pass membrane protein</topology>
    </subcellularLocation>
</comment>
<dbReference type="PANTHER" id="PTHR43394">
    <property type="entry name" value="ATP-DEPENDENT PERMEASE MDL1, MITOCHONDRIAL"/>
    <property type="match status" value="1"/>
</dbReference>
<dbReference type="CDD" id="cd03254">
    <property type="entry name" value="ABCC_Glucan_exporter_like"/>
    <property type="match status" value="1"/>
</dbReference>
<dbReference type="Gene3D" id="1.20.1560.10">
    <property type="entry name" value="ABC transporter type 1, transmembrane domain"/>
    <property type="match status" value="1"/>
</dbReference>
<keyword evidence="3" id="KW-1003">Cell membrane</keyword>
<keyword evidence="5" id="KW-0547">Nucleotide-binding</keyword>
<feature type="transmembrane region" description="Helical" evidence="10">
    <location>
        <begin position="33"/>
        <end position="55"/>
    </location>
</feature>
<reference evidence="13 14" key="1">
    <citation type="journal article" date="2019" name="Nat. Microbiol.">
        <title>Mediterranean grassland soil C-N compound turnover is dependent on rainfall and depth, and is mediated by genomically divergent microorganisms.</title>
        <authorList>
            <person name="Diamond S."/>
            <person name="Andeer P.F."/>
            <person name="Li Z."/>
            <person name="Crits-Christoph A."/>
            <person name="Burstein D."/>
            <person name="Anantharaman K."/>
            <person name="Lane K.R."/>
            <person name="Thomas B.C."/>
            <person name="Pan C."/>
            <person name="Northen T.R."/>
            <person name="Banfield J.F."/>
        </authorList>
    </citation>
    <scope>NUCLEOTIDE SEQUENCE [LARGE SCALE GENOMIC DNA]</scope>
    <source>
        <strain evidence="13">NP_1</strain>
    </source>
</reference>
<evidence type="ECO:0000313" key="13">
    <source>
        <dbReference type="EMBL" id="TMJ08879.1"/>
    </source>
</evidence>
<evidence type="ECO:0000259" key="12">
    <source>
        <dbReference type="PROSITE" id="PS50929"/>
    </source>
</evidence>
<feature type="transmembrane region" description="Helical" evidence="10">
    <location>
        <begin position="67"/>
        <end position="91"/>
    </location>
</feature>
<dbReference type="PANTHER" id="PTHR43394:SF1">
    <property type="entry name" value="ATP-BINDING CASSETTE SUB-FAMILY B MEMBER 10, MITOCHONDRIAL"/>
    <property type="match status" value="1"/>
</dbReference>
<gene>
    <name evidence="13" type="ORF">E6G98_11080</name>
</gene>
<dbReference type="SUPFAM" id="SSF52540">
    <property type="entry name" value="P-loop containing nucleoside triphosphate hydrolases"/>
    <property type="match status" value="1"/>
</dbReference>
<keyword evidence="7 10" id="KW-1133">Transmembrane helix</keyword>
<feature type="transmembrane region" description="Helical" evidence="10">
    <location>
        <begin position="174"/>
        <end position="194"/>
    </location>
</feature>
<comment type="caution">
    <text evidence="13">The sequence shown here is derived from an EMBL/GenBank/DDBJ whole genome shotgun (WGS) entry which is preliminary data.</text>
</comment>
<dbReference type="GO" id="GO:0016887">
    <property type="term" value="F:ATP hydrolysis activity"/>
    <property type="evidence" value="ECO:0007669"/>
    <property type="project" value="InterPro"/>
</dbReference>
<evidence type="ECO:0000256" key="4">
    <source>
        <dbReference type="ARBA" id="ARBA00022692"/>
    </source>
</evidence>
<name>A0A537LLH9_9BACT</name>
<sequence>MSTHFQEDEILGKAYDARLMRRLLRYLRPYRRAVTASIVLLLLAAAADLAGPYFVKVAIDHYIQVRDMGGVAVVSALYLGTVIVGAAVRYWQNYITQIVGQQVMYELRMEVFTHLQRLAVAFFAGNPVGRLMTRITNDVDTLYEMVTSGVVTVFGDVFLLVGVVAAMVWLDWRLALVAFSVVPALVALTSWFQARSRESYRAIRIRIARINAYLNENLMGMSIVQLFNRERANAARFDDLNRDHLTAHLEAVWSFALFYPAVGFLGAVATALLIWYGGGQVVQHAVTLGVLIAFIQYTERFFRPIQDLAEKYNILQAAMASSERIFRVLDEPVTVEDPTDPAPLPRVRGQIEFRNVWFAYPATEPADPEEAGPPGEARSAPGRGEPPVPAGTDGWVLRGVSFAIRPGESVAFVGHTGAGKTSIINLITRFYDPQRGQVLVDGVDIRRYAQRDLRRHIGLVLQDVFLFSGTVASNIRLGNREISDDEIRRAAQFVNAHRFIEELPDRYATSVVERGATLSSGQRQLIAFARAISHNPEILLVLDEATSSVDTETELLIQEALQNVLRGRTSIIIAHRLSTIQNVDRILVLHKGRIVEEGTHRELLARGGIYTKLYQLQYRDQELRQTADMSGDRATDARSE</sequence>
<evidence type="ECO:0000256" key="8">
    <source>
        <dbReference type="ARBA" id="ARBA00023136"/>
    </source>
</evidence>
<dbReference type="InterPro" id="IPR039421">
    <property type="entry name" value="Type_1_exporter"/>
</dbReference>
<dbReference type="GO" id="GO:0005524">
    <property type="term" value="F:ATP binding"/>
    <property type="evidence" value="ECO:0007669"/>
    <property type="project" value="UniProtKB-KW"/>
</dbReference>
<protein>
    <submittedName>
        <fullName evidence="13">ABC transporter ATP-binding protein</fullName>
    </submittedName>
</protein>
<dbReference type="EMBL" id="VBAI01000175">
    <property type="protein sequence ID" value="TMJ08879.1"/>
    <property type="molecule type" value="Genomic_DNA"/>
</dbReference>
<organism evidence="13 14">
    <name type="scientific">Candidatus Segetimicrobium genomatis</name>
    <dbReference type="NCBI Taxonomy" id="2569760"/>
    <lineage>
        <taxon>Bacteria</taxon>
        <taxon>Bacillati</taxon>
        <taxon>Candidatus Sysuimicrobiota</taxon>
        <taxon>Candidatus Sysuimicrobiia</taxon>
        <taxon>Candidatus Sysuimicrobiales</taxon>
        <taxon>Candidatus Segetimicrobiaceae</taxon>
        <taxon>Candidatus Segetimicrobium</taxon>
    </lineage>
</organism>
<dbReference type="GO" id="GO:0005886">
    <property type="term" value="C:plasma membrane"/>
    <property type="evidence" value="ECO:0007669"/>
    <property type="project" value="UniProtKB-SubCell"/>
</dbReference>
<dbReference type="SUPFAM" id="SSF90123">
    <property type="entry name" value="ABC transporter transmembrane region"/>
    <property type="match status" value="1"/>
</dbReference>